<gene>
    <name evidence="2" type="ORF">HNQ81_001414</name>
</gene>
<keyword evidence="3" id="KW-1185">Reference proteome</keyword>
<organism evidence="2 3">
    <name type="scientific">Desulfoprunum benzoelyticum</name>
    <dbReference type="NCBI Taxonomy" id="1506996"/>
    <lineage>
        <taxon>Bacteria</taxon>
        <taxon>Pseudomonadati</taxon>
        <taxon>Thermodesulfobacteriota</taxon>
        <taxon>Desulfobulbia</taxon>
        <taxon>Desulfobulbales</taxon>
        <taxon>Desulfobulbaceae</taxon>
        <taxon>Desulfoprunum</taxon>
    </lineage>
</organism>
<dbReference type="Gene3D" id="3.40.50.150">
    <property type="entry name" value="Vaccinia Virus protein VP39"/>
    <property type="match status" value="1"/>
</dbReference>
<dbReference type="GO" id="GO:0032259">
    <property type="term" value="P:methylation"/>
    <property type="evidence" value="ECO:0007669"/>
    <property type="project" value="UniProtKB-KW"/>
</dbReference>
<dbReference type="Pfam" id="PF08241">
    <property type="entry name" value="Methyltransf_11"/>
    <property type="match status" value="1"/>
</dbReference>
<dbReference type="GO" id="GO:0008757">
    <property type="term" value="F:S-adenosylmethionine-dependent methyltransferase activity"/>
    <property type="evidence" value="ECO:0007669"/>
    <property type="project" value="InterPro"/>
</dbReference>
<protein>
    <submittedName>
        <fullName evidence="2">SAM-dependent methyltransferase</fullName>
    </submittedName>
</protein>
<dbReference type="SUPFAM" id="SSF53335">
    <property type="entry name" value="S-adenosyl-L-methionine-dependent methyltransferases"/>
    <property type="match status" value="1"/>
</dbReference>
<accession>A0A840V1H7</accession>
<keyword evidence="2" id="KW-0489">Methyltransferase</keyword>
<keyword evidence="2" id="KW-0808">Transferase</keyword>
<dbReference type="CDD" id="cd02440">
    <property type="entry name" value="AdoMet_MTases"/>
    <property type="match status" value="1"/>
</dbReference>
<proteinExistence type="predicted"/>
<dbReference type="Proteomes" id="UP000539642">
    <property type="component" value="Unassembled WGS sequence"/>
</dbReference>
<evidence type="ECO:0000313" key="2">
    <source>
        <dbReference type="EMBL" id="MBB5347690.1"/>
    </source>
</evidence>
<evidence type="ECO:0000313" key="3">
    <source>
        <dbReference type="Proteomes" id="UP000539642"/>
    </source>
</evidence>
<reference evidence="2 3" key="1">
    <citation type="submission" date="2020-08" db="EMBL/GenBank/DDBJ databases">
        <title>Genomic Encyclopedia of Type Strains, Phase IV (KMG-IV): sequencing the most valuable type-strain genomes for metagenomic binning, comparative biology and taxonomic classification.</title>
        <authorList>
            <person name="Goeker M."/>
        </authorList>
    </citation>
    <scope>NUCLEOTIDE SEQUENCE [LARGE SCALE GENOMIC DNA]</scope>
    <source>
        <strain evidence="2 3">DSM 28570</strain>
    </source>
</reference>
<sequence length="249" mass="28817">MSKVEVVGLPALDRKPHAVLDLPSRQHKALKIERLLDLSARSKVIRLLEIGTGSGGIAHYFATHRSIRCDVAAVDVVDQRLLRDKYMFVLIKDTVLPFANGSFDVVISNHVIEHVGNRDAQSHHISEIHRVLKMDGIGYLAVPNRWMLIEPHYKLIFLSWLPLYLRSYYLRLARRGIFYDCEPLEKKELEKILDKNGFAYRNICTRAFRETLAIEKKHGLLSPMIKQIPDCWLDWLSPIIPTLIYRLQK</sequence>
<comment type="caution">
    <text evidence="2">The sequence shown here is derived from an EMBL/GenBank/DDBJ whole genome shotgun (WGS) entry which is preliminary data.</text>
</comment>
<dbReference type="RefSeq" id="WP_183349682.1">
    <property type="nucleotide sequence ID" value="NZ_JACHEO010000006.1"/>
</dbReference>
<dbReference type="InterPro" id="IPR013216">
    <property type="entry name" value="Methyltransf_11"/>
</dbReference>
<feature type="domain" description="Methyltransferase type 11" evidence="1">
    <location>
        <begin position="48"/>
        <end position="137"/>
    </location>
</feature>
<name>A0A840V1H7_9BACT</name>
<dbReference type="EMBL" id="JACHEO010000006">
    <property type="protein sequence ID" value="MBB5347690.1"/>
    <property type="molecule type" value="Genomic_DNA"/>
</dbReference>
<dbReference type="InterPro" id="IPR029063">
    <property type="entry name" value="SAM-dependent_MTases_sf"/>
</dbReference>
<dbReference type="AlphaFoldDB" id="A0A840V1H7"/>
<evidence type="ECO:0000259" key="1">
    <source>
        <dbReference type="Pfam" id="PF08241"/>
    </source>
</evidence>